<evidence type="ECO:0000313" key="1">
    <source>
        <dbReference type="EMBL" id="CDR49462.1"/>
    </source>
</evidence>
<protein>
    <submittedName>
        <fullName evidence="1">RHTO0S27e00144g1_1</fullName>
    </submittedName>
</protein>
<dbReference type="AlphaFoldDB" id="A0A061BJ82"/>
<reference evidence="1" key="1">
    <citation type="journal article" date="2014" name="Genome Announc.">
        <title>Draft genome sequence of Rhodosporidium toruloides CECT1137, an oleaginous yeast of biotechnological interest.</title>
        <authorList>
            <person name="Morin N."/>
            <person name="Calcas X."/>
            <person name="Devillers H."/>
            <person name="Durrens P."/>
            <person name="Sherman D.J."/>
            <person name="Nicaud J.-M."/>
            <person name="Neuveglise C."/>
        </authorList>
    </citation>
    <scope>NUCLEOTIDE SEQUENCE</scope>
    <source>
        <strain evidence="1">CECT1137</strain>
    </source>
</reference>
<proteinExistence type="predicted"/>
<accession>A0A061BJ82</accession>
<dbReference type="EMBL" id="LK052962">
    <property type="protein sequence ID" value="CDR49462.1"/>
    <property type="molecule type" value="Genomic_DNA"/>
</dbReference>
<organism evidence="1">
    <name type="scientific">Rhodotorula toruloides</name>
    <name type="common">Yeast</name>
    <name type="synonym">Rhodosporidium toruloides</name>
    <dbReference type="NCBI Taxonomy" id="5286"/>
    <lineage>
        <taxon>Eukaryota</taxon>
        <taxon>Fungi</taxon>
        <taxon>Dikarya</taxon>
        <taxon>Basidiomycota</taxon>
        <taxon>Pucciniomycotina</taxon>
        <taxon>Microbotryomycetes</taxon>
        <taxon>Sporidiobolales</taxon>
        <taxon>Sporidiobolaceae</taxon>
        <taxon>Rhodotorula</taxon>
    </lineage>
</organism>
<name>A0A061BJ82_RHOTO</name>
<sequence length="194" mass="21528">MRLGTGLCQCGEAVETRQHYILKCSLYTDKRQQLRREIGSSNLNMDKIFSPRSPLSPILFHLYNSGALQACETPTSTAFSWIDDLNVLAWGRNIEDAVSAAQQIAPGLEEWSATHHSLFKPSKTLVMRFSPARDRSPDDPKVVLCGEELEFSSALGMLGVTIDKRLTFKEQEHMASRMSKASKVLIGVGLLAKS</sequence>
<dbReference type="OrthoDB" id="412006at2759"/>
<gene>
    <name evidence="1" type="ORF">RHTO0S_27e00144g</name>
</gene>